<dbReference type="Gene3D" id="3.60.21.10">
    <property type="match status" value="1"/>
</dbReference>
<dbReference type="SMART" id="SM00054">
    <property type="entry name" value="EFh"/>
    <property type="match status" value="3"/>
</dbReference>
<dbReference type="GO" id="GO:0046872">
    <property type="term" value="F:metal ion binding"/>
    <property type="evidence" value="ECO:0007669"/>
    <property type="project" value="UniProtKB-KW"/>
</dbReference>
<evidence type="ECO:0000256" key="7">
    <source>
        <dbReference type="SAM" id="MobiDB-lite"/>
    </source>
</evidence>
<dbReference type="GO" id="GO:0004722">
    <property type="term" value="F:protein serine/threonine phosphatase activity"/>
    <property type="evidence" value="ECO:0007669"/>
    <property type="project" value="UniProtKB-EC"/>
</dbReference>
<dbReference type="Pfam" id="PF00149">
    <property type="entry name" value="Metallophos"/>
    <property type="match status" value="1"/>
</dbReference>
<dbReference type="SMART" id="SM00156">
    <property type="entry name" value="PP2Ac"/>
    <property type="match status" value="1"/>
</dbReference>
<evidence type="ECO:0000256" key="4">
    <source>
        <dbReference type="ARBA" id="ARBA00022837"/>
    </source>
</evidence>
<keyword evidence="5" id="KW-0464">Manganese</keyword>
<comment type="similarity">
    <text evidence="2 6">Belongs to the PPP phosphatase family.</text>
</comment>
<dbReference type="Gene3D" id="1.10.238.10">
    <property type="entry name" value="EF-hand"/>
    <property type="match status" value="1"/>
</dbReference>
<sequence>MHKTMSHCACMKMKKKPVIHEEEELSSDSSKSSDLMVGGVGPGTTLEKGKKKPKRRLAFLKLGGDFRRMIPDRILHCFGHDELEMTKLEKTIKASLLIQKWYRSYMARLEVRRRYTWTIFQTLEYAGEQDQVKLYNFFNALLTHIPQTANREGYSSKGPSRSSSFDNLDLEFEDESPDEEYSYDQEDKKTLRNFVIEYPYTEENITQLIEIFRKHRHFRLQPKVLADILRRSVLTLRKLPNINVVSTALSKQITVCGDLHGKFDDLLVILHKNGLPSAANPYVFNGDFVDRGKRGLEVILVLLLCLIAFPGGVYLNRGNHEDHIMNQRYGFIREVQSKYKKNHEKILKLFESVYRWLPLGTIVNNRVLIVHGGISDTTDLEMIRSLEREKYVSLLRPPLCENTTPGAEAINKVEWKQVFDILWSDPQENKGCIPNSLRGAGTYFGPDVTKKFIEENRLSYLVRSHECKPEGYEMCHDNLIITIFSASNYYEIGSNNGAYVKLMGPNLEPHFVQYMANAGRRKLNFYQRMGLVESGATKELQAQILNNRLDIEEEFAKLDPENTGYISITQWCITLEKCTGLQIPWRLLKEKLVTIDPDTKLVQYHTTFDIKSARLNSVQGASTVVETLYRNKSSLEAIFRIIDKDNSGYISLDELAEACNLIKEHMPCNMTDEQLSEICRMMDINKDGQVDLNEFMETFRIVDPESKQKNLPNSPENSGFGLKSPKAPGIASNINREENNIFLEAANSLTLEVSQDDKKDQDEVQALVPLHQNGLMASPVLSSRRGSQI</sequence>
<dbReference type="PANTHER" id="PTHR45668">
    <property type="entry name" value="SERINE/THREONINE-PROTEIN PHOSPHATASE 5-RELATED"/>
    <property type="match status" value="1"/>
</dbReference>
<dbReference type="PRINTS" id="PR00114">
    <property type="entry name" value="STPHPHTASE"/>
</dbReference>
<name>A0ABD1F209_HYPHA</name>
<gene>
    <name evidence="9" type="ORF">ABEB36_003945</name>
</gene>
<dbReference type="InterPro" id="IPR011992">
    <property type="entry name" value="EF-hand-dom_pair"/>
</dbReference>
<dbReference type="Proteomes" id="UP001566132">
    <property type="component" value="Unassembled WGS sequence"/>
</dbReference>
<dbReference type="EC" id="3.1.3.16" evidence="6"/>
<evidence type="ECO:0000256" key="5">
    <source>
        <dbReference type="ARBA" id="ARBA00023211"/>
    </source>
</evidence>
<organism evidence="9 10">
    <name type="scientific">Hypothenemus hampei</name>
    <name type="common">Coffee berry borer</name>
    <dbReference type="NCBI Taxonomy" id="57062"/>
    <lineage>
        <taxon>Eukaryota</taxon>
        <taxon>Metazoa</taxon>
        <taxon>Ecdysozoa</taxon>
        <taxon>Arthropoda</taxon>
        <taxon>Hexapoda</taxon>
        <taxon>Insecta</taxon>
        <taxon>Pterygota</taxon>
        <taxon>Neoptera</taxon>
        <taxon>Endopterygota</taxon>
        <taxon>Coleoptera</taxon>
        <taxon>Polyphaga</taxon>
        <taxon>Cucujiformia</taxon>
        <taxon>Curculionidae</taxon>
        <taxon>Scolytinae</taxon>
        <taxon>Hypothenemus</taxon>
    </lineage>
</organism>
<keyword evidence="6" id="KW-0378">Hydrolase</keyword>
<keyword evidence="4" id="KW-0106">Calcium</keyword>
<reference evidence="9 10" key="1">
    <citation type="submission" date="2024-05" db="EMBL/GenBank/DDBJ databases">
        <title>Genetic variation in Jamaican populations of the coffee berry borer (Hypothenemus hampei).</title>
        <authorList>
            <person name="Errbii M."/>
            <person name="Myrie A."/>
        </authorList>
    </citation>
    <scope>NUCLEOTIDE SEQUENCE [LARGE SCALE GENOMIC DNA]</scope>
    <source>
        <strain evidence="9">JA-Hopewell-2020-01-JO</strain>
        <tissue evidence="9">Whole body</tissue>
    </source>
</reference>
<comment type="caution">
    <text evidence="9">The sequence shown here is derived from an EMBL/GenBank/DDBJ whole genome shotgun (WGS) entry which is preliminary data.</text>
</comment>
<dbReference type="EMBL" id="JBDJPC010000003">
    <property type="protein sequence ID" value="KAL1509164.1"/>
    <property type="molecule type" value="Genomic_DNA"/>
</dbReference>
<dbReference type="SUPFAM" id="SSF47473">
    <property type="entry name" value="EF-hand"/>
    <property type="match status" value="1"/>
</dbReference>
<dbReference type="CDD" id="cd23767">
    <property type="entry name" value="IQCD"/>
    <property type="match status" value="1"/>
</dbReference>
<comment type="cofactor">
    <cofactor evidence="1">
        <name>Mn(2+)</name>
        <dbReference type="ChEBI" id="CHEBI:29035"/>
    </cofactor>
</comment>
<feature type="domain" description="EF-hand" evidence="8">
    <location>
        <begin position="670"/>
        <end position="705"/>
    </location>
</feature>
<dbReference type="Pfam" id="PF13499">
    <property type="entry name" value="EF-hand_7"/>
    <property type="match status" value="1"/>
</dbReference>
<dbReference type="InterPro" id="IPR006186">
    <property type="entry name" value="Ser/Thr-sp_prot-phosphatase"/>
</dbReference>
<dbReference type="InterPro" id="IPR002048">
    <property type="entry name" value="EF_hand_dom"/>
</dbReference>
<evidence type="ECO:0000259" key="8">
    <source>
        <dbReference type="PROSITE" id="PS50222"/>
    </source>
</evidence>
<dbReference type="InterPro" id="IPR004843">
    <property type="entry name" value="Calcineurin-like_PHP"/>
</dbReference>
<dbReference type="InterPro" id="IPR051134">
    <property type="entry name" value="PPP_phosphatase"/>
</dbReference>
<dbReference type="PROSITE" id="PS50222">
    <property type="entry name" value="EF_HAND_2"/>
    <property type="match status" value="2"/>
</dbReference>
<dbReference type="PROSITE" id="PS00018">
    <property type="entry name" value="EF_HAND_1"/>
    <property type="match status" value="2"/>
</dbReference>
<evidence type="ECO:0000256" key="1">
    <source>
        <dbReference type="ARBA" id="ARBA00001936"/>
    </source>
</evidence>
<proteinExistence type="inferred from homology"/>
<evidence type="ECO:0000256" key="2">
    <source>
        <dbReference type="ARBA" id="ARBA00008294"/>
    </source>
</evidence>
<dbReference type="PANTHER" id="PTHR45668:SF3">
    <property type="entry name" value="SERINE_THREONINE-PROTEIN PHOSPHATASE RDGC"/>
    <property type="match status" value="1"/>
</dbReference>
<dbReference type="CDD" id="cd00051">
    <property type="entry name" value="EFh"/>
    <property type="match status" value="1"/>
</dbReference>
<evidence type="ECO:0000313" key="10">
    <source>
        <dbReference type="Proteomes" id="UP001566132"/>
    </source>
</evidence>
<keyword evidence="10" id="KW-1185">Reference proteome</keyword>
<dbReference type="AlphaFoldDB" id="A0ABD1F209"/>
<dbReference type="InterPro" id="IPR029052">
    <property type="entry name" value="Metallo-depent_PP-like"/>
</dbReference>
<dbReference type="SUPFAM" id="SSF56300">
    <property type="entry name" value="Metallo-dependent phosphatases"/>
    <property type="match status" value="1"/>
</dbReference>
<dbReference type="PROSITE" id="PS50096">
    <property type="entry name" value="IQ"/>
    <property type="match status" value="1"/>
</dbReference>
<comment type="catalytic activity">
    <reaction evidence="6">
        <text>O-phospho-L-threonyl-[protein] + H2O = L-threonyl-[protein] + phosphate</text>
        <dbReference type="Rhea" id="RHEA:47004"/>
        <dbReference type="Rhea" id="RHEA-COMP:11060"/>
        <dbReference type="Rhea" id="RHEA-COMP:11605"/>
        <dbReference type="ChEBI" id="CHEBI:15377"/>
        <dbReference type="ChEBI" id="CHEBI:30013"/>
        <dbReference type="ChEBI" id="CHEBI:43474"/>
        <dbReference type="ChEBI" id="CHEBI:61977"/>
        <dbReference type="EC" id="3.1.3.16"/>
    </reaction>
</comment>
<dbReference type="PROSITE" id="PS00125">
    <property type="entry name" value="SER_THR_PHOSPHATASE"/>
    <property type="match status" value="1"/>
</dbReference>
<feature type="domain" description="EF-hand" evidence="8">
    <location>
        <begin position="630"/>
        <end position="665"/>
    </location>
</feature>
<evidence type="ECO:0000313" key="9">
    <source>
        <dbReference type="EMBL" id="KAL1509164.1"/>
    </source>
</evidence>
<evidence type="ECO:0000256" key="3">
    <source>
        <dbReference type="ARBA" id="ARBA00022723"/>
    </source>
</evidence>
<dbReference type="InterPro" id="IPR018247">
    <property type="entry name" value="EF_Hand_1_Ca_BS"/>
</dbReference>
<protein>
    <recommendedName>
        <fullName evidence="6">Serine/threonine-protein phosphatase</fullName>
        <ecNumber evidence="6">3.1.3.16</ecNumber>
    </recommendedName>
</protein>
<evidence type="ECO:0000256" key="6">
    <source>
        <dbReference type="RuleBase" id="RU004273"/>
    </source>
</evidence>
<accession>A0ABD1F209</accession>
<keyword evidence="3" id="KW-0479">Metal-binding</keyword>
<feature type="region of interest" description="Disordered" evidence="7">
    <location>
        <begin position="21"/>
        <end position="51"/>
    </location>
</feature>
<feature type="region of interest" description="Disordered" evidence="7">
    <location>
        <begin position="705"/>
        <end position="731"/>
    </location>
</feature>